<organism evidence="1 2">
    <name type="scientific">Nitratireductor indicus C115</name>
    <dbReference type="NCBI Taxonomy" id="1231190"/>
    <lineage>
        <taxon>Bacteria</taxon>
        <taxon>Pseudomonadati</taxon>
        <taxon>Pseudomonadota</taxon>
        <taxon>Alphaproteobacteria</taxon>
        <taxon>Hyphomicrobiales</taxon>
        <taxon>Phyllobacteriaceae</taxon>
        <taxon>Nitratireductor</taxon>
    </lineage>
</organism>
<name>K2P1D5_9HYPH</name>
<keyword evidence="2" id="KW-1185">Reference proteome</keyword>
<protein>
    <submittedName>
        <fullName evidence="1">Uncharacterized protein</fullName>
    </submittedName>
</protein>
<gene>
    <name evidence="1" type="ORF">NA8A_04160</name>
</gene>
<accession>K2P1D5</accession>
<dbReference type="eggNOG" id="ENOG5032S78">
    <property type="taxonomic scope" value="Bacteria"/>
</dbReference>
<dbReference type="PATRIC" id="fig|1231190.3.peg.870"/>
<comment type="caution">
    <text evidence="1">The sequence shown here is derived from an EMBL/GenBank/DDBJ whole genome shotgun (WGS) entry which is preliminary data.</text>
</comment>
<sequence>MVRAVDAATAAELQARGGLIRRDLVWITAKNRATGAPESIGLWNGADHVDIAVVSGETGATVTRPYYGMGGLQNVPAIPLVSDLTVRKITISFSQLDPAILKAVREYDPRHAPVEVHRLYLNRETRLPIAPAVPRFLGFVNTTPIERPKANSEGSIRLEVVSHTRVLTRKVPAKKSDEYQRQRGGDRFYKFTDVSGQWEIAWGEKSGPIG</sequence>
<dbReference type="AlphaFoldDB" id="K2P1D5"/>
<evidence type="ECO:0000313" key="1">
    <source>
        <dbReference type="EMBL" id="EKF43974.1"/>
    </source>
</evidence>
<dbReference type="Proteomes" id="UP000007374">
    <property type="component" value="Unassembled WGS sequence"/>
</dbReference>
<dbReference type="RefSeq" id="WP_009756108.1">
    <property type="nucleotide sequence ID" value="NZ_AMSI01000002.1"/>
</dbReference>
<dbReference type="STRING" id="721133.SAMN05216176_101483"/>
<proteinExistence type="predicted"/>
<reference evidence="1 2" key="1">
    <citation type="journal article" date="2012" name="J. Bacteriol.">
        <title>Genome Sequence of Nitratireductor indicus Type Strain C115.</title>
        <authorList>
            <person name="Lai Q."/>
            <person name="Li G."/>
            <person name="Yu Z."/>
            <person name="Shao Z."/>
        </authorList>
    </citation>
    <scope>NUCLEOTIDE SEQUENCE [LARGE SCALE GENOMIC DNA]</scope>
    <source>
        <strain evidence="1 2">C115</strain>
    </source>
</reference>
<evidence type="ECO:0000313" key="2">
    <source>
        <dbReference type="Proteomes" id="UP000007374"/>
    </source>
</evidence>
<dbReference type="EMBL" id="AMSI01000002">
    <property type="protein sequence ID" value="EKF43974.1"/>
    <property type="molecule type" value="Genomic_DNA"/>
</dbReference>